<dbReference type="InterPro" id="IPR036188">
    <property type="entry name" value="FAD/NAD-bd_sf"/>
</dbReference>
<sequence length="151" mass="17111">MSSSYLKAPEDAAKLMRGVRLLLKIAQTEPLASYLDKDFKRADLDHETHLKSDEELLEMVKERVETVYHPASTCRMAPLEQNGVVDSQLRVYGIKGLRVCDTSVYPWIISGHTVRWSDSYIIFSRLISFKAGACYAIAEKLADDLKKSIRS</sequence>
<organism evidence="4 5">
    <name type="scientific">Sphagnurus paluster</name>
    <dbReference type="NCBI Taxonomy" id="117069"/>
    <lineage>
        <taxon>Eukaryota</taxon>
        <taxon>Fungi</taxon>
        <taxon>Dikarya</taxon>
        <taxon>Basidiomycota</taxon>
        <taxon>Agaricomycotina</taxon>
        <taxon>Agaricomycetes</taxon>
        <taxon>Agaricomycetidae</taxon>
        <taxon>Agaricales</taxon>
        <taxon>Tricholomatineae</taxon>
        <taxon>Lyophyllaceae</taxon>
        <taxon>Sphagnurus</taxon>
    </lineage>
</organism>
<accession>A0A9P7FV88</accession>
<name>A0A9P7FV88_9AGAR</name>
<dbReference type="OrthoDB" id="269227at2759"/>
<evidence type="ECO:0000313" key="5">
    <source>
        <dbReference type="Proteomes" id="UP000717328"/>
    </source>
</evidence>
<dbReference type="SUPFAM" id="SSF51905">
    <property type="entry name" value="FAD/NAD(P)-binding domain"/>
    <property type="match status" value="1"/>
</dbReference>
<dbReference type="Pfam" id="PF05199">
    <property type="entry name" value="GMC_oxred_C"/>
    <property type="match status" value="1"/>
</dbReference>
<dbReference type="Proteomes" id="UP000717328">
    <property type="component" value="Unassembled WGS sequence"/>
</dbReference>
<comment type="cofactor">
    <cofactor evidence="1">
        <name>FAD</name>
        <dbReference type="ChEBI" id="CHEBI:57692"/>
    </cofactor>
</comment>
<dbReference type="PANTHER" id="PTHR11552">
    <property type="entry name" value="GLUCOSE-METHANOL-CHOLINE GMC OXIDOREDUCTASE"/>
    <property type="match status" value="1"/>
</dbReference>
<keyword evidence="5" id="KW-1185">Reference proteome</keyword>
<evidence type="ECO:0000259" key="3">
    <source>
        <dbReference type="Pfam" id="PF05199"/>
    </source>
</evidence>
<dbReference type="PANTHER" id="PTHR11552:SF147">
    <property type="entry name" value="CHOLINE DEHYDROGENASE, MITOCHONDRIAL"/>
    <property type="match status" value="1"/>
</dbReference>
<dbReference type="Gene3D" id="3.30.560.10">
    <property type="entry name" value="Glucose Oxidase, domain 3"/>
    <property type="match status" value="1"/>
</dbReference>
<evidence type="ECO:0000256" key="1">
    <source>
        <dbReference type="ARBA" id="ARBA00001974"/>
    </source>
</evidence>
<reference evidence="4" key="1">
    <citation type="submission" date="2021-02" db="EMBL/GenBank/DDBJ databases">
        <authorList>
            <person name="Nieuwenhuis M."/>
            <person name="Van De Peppel L.J.J."/>
        </authorList>
    </citation>
    <scope>NUCLEOTIDE SEQUENCE</scope>
    <source>
        <strain evidence="4">D49</strain>
    </source>
</reference>
<dbReference type="Gene3D" id="3.50.50.60">
    <property type="entry name" value="FAD/NAD(P)-binding domain"/>
    <property type="match status" value="1"/>
</dbReference>
<dbReference type="InterPro" id="IPR012132">
    <property type="entry name" value="GMC_OxRdtase"/>
</dbReference>
<dbReference type="SUPFAM" id="SSF54373">
    <property type="entry name" value="FAD-linked reductases, C-terminal domain"/>
    <property type="match status" value="1"/>
</dbReference>
<evidence type="ECO:0000256" key="2">
    <source>
        <dbReference type="ARBA" id="ARBA00010790"/>
    </source>
</evidence>
<dbReference type="EMBL" id="JABCKI010006034">
    <property type="protein sequence ID" value="KAG5635722.1"/>
    <property type="molecule type" value="Genomic_DNA"/>
</dbReference>
<proteinExistence type="inferred from homology"/>
<comment type="caution">
    <text evidence="4">The sequence shown here is derived from an EMBL/GenBank/DDBJ whole genome shotgun (WGS) entry which is preliminary data.</text>
</comment>
<protein>
    <recommendedName>
        <fullName evidence="3">Glucose-methanol-choline oxidoreductase C-terminal domain-containing protein</fullName>
    </recommendedName>
</protein>
<comment type="similarity">
    <text evidence="2">Belongs to the GMC oxidoreductase family.</text>
</comment>
<gene>
    <name evidence="4" type="ORF">H0H81_010300</name>
</gene>
<evidence type="ECO:0000313" key="4">
    <source>
        <dbReference type="EMBL" id="KAG5635722.1"/>
    </source>
</evidence>
<feature type="domain" description="Glucose-methanol-choline oxidoreductase C-terminal" evidence="3">
    <location>
        <begin position="4"/>
        <end position="113"/>
    </location>
</feature>
<dbReference type="GO" id="GO:0016614">
    <property type="term" value="F:oxidoreductase activity, acting on CH-OH group of donors"/>
    <property type="evidence" value="ECO:0007669"/>
    <property type="project" value="InterPro"/>
</dbReference>
<reference evidence="4" key="2">
    <citation type="submission" date="2021-10" db="EMBL/GenBank/DDBJ databases">
        <title>Phylogenomics reveals ancestral predisposition of the termite-cultivated fungus Termitomyces towards a domesticated lifestyle.</title>
        <authorList>
            <person name="Auxier B."/>
            <person name="Grum-Grzhimaylo A."/>
            <person name="Cardenas M.E."/>
            <person name="Lodge J.D."/>
            <person name="Laessoe T."/>
            <person name="Pedersen O."/>
            <person name="Smith M.E."/>
            <person name="Kuyper T.W."/>
            <person name="Franco-Molano E.A."/>
            <person name="Baroni T.J."/>
            <person name="Aanen D.K."/>
        </authorList>
    </citation>
    <scope>NUCLEOTIDE SEQUENCE</scope>
    <source>
        <strain evidence="4">D49</strain>
    </source>
</reference>
<dbReference type="AlphaFoldDB" id="A0A9P7FV88"/>
<dbReference type="InterPro" id="IPR007867">
    <property type="entry name" value="GMC_OxRtase_C"/>
</dbReference>
<dbReference type="GO" id="GO:0050660">
    <property type="term" value="F:flavin adenine dinucleotide binding"/>
    <property type="evidence" value="ECO:0007669"/>
    <property type="project" value="InterPro"/>
</dbReference>